<proteinExistence type="predicted"/>
<gene>
    <name evidence="2" type="ORF">AMON00008_LOCUS52492</name>
</gene>
<feature type="region of interest" description="Disordered" evidence="1">
    <location>
        <begin position="1"/>
        <end position="22"/>
    </location>
</feature>
<reference evidence="2" key="1">
    <citation type="submission" date="2021-01" db="EMBL/GenBank/DDBJ databases">
        <authorList>
            <person name="Corre E."/>
            <person name="Pelletier E."/>
            <person name="Niang G."/>
            <person name="Scheremetjew M."/>
            <person name="Finn R."/>
            <person name="Kale V."/>
            <person name="Holt S."/>
            <person name="Cochrane G."/>
            <person name="Meng A."/>
            <person name="Brown T."/>
            <person name="Cohen L."/>
        </authorList>
    </citation>
    <scope>NUCLEOTIDE SEQUENCE</scope>
    <source>
        <strain evidence="2">CCMP3105</strain>
    </source>
</reference>
<evidence type="ECO:0000256" key="1">
    <source>
        <dbReference type="SAM" id="MobiDB-lite"/>
    </source>
</evidence>
<dbReference type="InterPro" id="IPR049232">
    <property type="entry name" value="DUF6829"/>
</dbReference>
<organism evidence="2">
    <name type="scientific">Alexandrium monilatum</name>
    <dbReference type="NCBI Taxonomy" id="311494"/>
    <lineage>
        <taxon>Eukaryota</taxon>
        <taxon>Sar</taxon>
        <taxon>Alveolata</taxon>
        <taxon>Dinophyceae</taxon>
        <taxon>Gonyaulacales</taxon>
        <taxon>Pyrocystaceae</taxon>
        <taxon>Alexandrium</taxon>
    </lineage>
</organism>
<protein>
    <submittedName>
        <fullName evidence="2">Uncharacterized protein</fullName>
    </submittedName>
</protein>
<name>A0A7S4SMB6_9DINO</name>
<dbReference type="Pfam" id="PF20717">
    <property type="entry name" value="DUF6829"/>
    <property type="match status" value="1"/>
</dbReference>
<evidence type="ECO:0000313" key="2">
    <source>
        <dbReference type="EMBL" id="CAE4650180.1"/>
    </source>
</evidence>
<dbReference type="EMBL" id="HBNR01073954">
    <property type="protein sequence ID" value="CAE4650180.1"/>
    <property type="molecule type" value="Transcribed_RNA"/>
</dbReference>
<sequence>MGGCNSGRPEQPTVDCGPARRNTDDIIDAPVADLLRRRLLAARPWWRVIVDGCPCGCRFKEDQETMPALPVEGRQDQREAAKITSDADACVISWTLNKYSQGHTAYPSTEQLVALHSELVACAELVDAVILEECAMSGLVLCRPLKPLEMNQQDVAIRFGQLLCRWASDQDPAFHLHVGVDTGSLTSFILPGGSSAMYTGDAVQGAKYLAHCSDQEQMVHLSKRVRDRLGKLASLQMLVSAKRDSFYLDTATAVRAVQDRISNTPISGGGHQRRTKKASTMREQLQVELERGDEEIHDFDRNVTSMILENQMGSMESPSESDMTFEQFKNIFLDHKVDIDDFGGGDARSLEEMYKEIVVDKDAHLVVTSEGALRRVKELVRITLLVRGTDSRLRELRIASQQRGDGLRRQRNQKLAMVLKMRAGDSIKDSIEACFTEKFNLNLAYQKQCFDVDWDSHTFKEECMVSTTVPNLMTIYKTHCLVVNIRDKTHKELSVLGLPAGTDFKTTKDNRDYYWTWAVVGNSKEDELLALLNSHGIESSEFTLDAFADLYDEVHETGLSSLEVQDGILVRKIRIVKVWLHADILSLEHVLQVKRKLQKGKSNDQDKGRPLSMRIPKFLEWEKAVETIFLQRLGLDSSCQKAISVDPLSYRLSEEVAYSRSFPGLKTVYLIDEVTAHVVDVNCPSLAIIGLPDGHDFAFSRFDTPKGPGESKFVIQHWCWNTLESFRKERRLPTERMVLDKAPTALVTTVKRRLPVPDAESATTAFGMCASSSSTCLATGGGTILERLMRGRRTDWARARNAASRIRDRGYTCKEFHDDVSAAFPELLLYMGDIDVASSGRSSDDEYQRTFGAMFAFFWLMRLHLDGGQCFSYGLGTDWNLRRRPGGRNREDEEEWEARQAFHEKVEWNFIQMLLVSAGLLKEGSAEPATGDFFSGSGEAQEYDEERTLAMLVLTAIHDIMKLQMLLPTVTKTPFRGYQVGETIHDHDLALAYVLERQPKLLPSFAGLPKSQQASILFSQSKMEYNMGWMVQAEAPPGALLRKFREVVTSGAADSKDISFYFVHWFTDLAGAEPYPLEGCEKFVLKFPRKVLNQFLQSFSILQSLSPETNETEVLEAYLDWRWEHHDPPLGEVPSGRDAIARMRLVIMAQGDSQAILDGYDALSEEDRAVLATEMACTGCRGQFFQRWPGKEESTGPAFLIYYAPALMQKAGRENPTSTMRVLAEVYRQARALWPASPAKADETITLRIDALKVLTLPNILSRDNETVWMLSKLSSKEASVQLLPVSKVTEIDWSSNRTLEFR</sequence>
<accession>A0A7S4SMB6</accession>